<sequence>MVALPSGDDKLDVREEVVKKYIPLVKYIASRVIIGKTKYIEYEDLVSYGMIGLMDALNKFDVSKGMKFSTYASIRIKGSMIDELRRNSPISKGAMDKLTRYNHAVEQLQKNFKREPKMLEVAEYLNITLKEVSDIENYINYISVVSLEDLIFSQEDEVPLIGTIEDQKSPSPEKYVEEQEKLEYLTKAIDMLNEKDRLVLTLYYYEELTLKEIGKILGVSESRVCQLHSRAIVHLKKSMEKLKYSAKI</sequence>
<feature type="domain" description="RNA polymerase sigma-70" evidence="7">
    <location>
        <begin position="209"/>
        <end position="235"/>
    </location>
</feature>
<dbReference type="PROSITE" id="PS00716">
    <property type="entry name" value="SIGMA70_2"/>
    <property type="match status" value="1"/>
</dbReference>
<dbReference type="InterPro" id="IPR007624">
    <property type="entry name" value="RNA_pol_sigma70_r3"/>
</dbReference>
<dbReference type="InterPro" id="IPR013325">
    <property type="entry name" value="RNA_pol_sigma_r2"/>
</dbReference>
<dbReference type="InterPro" id="IPR000943">
    <property type="entry name" value="RNA_pol_sigma70"/>
</dbReference>
<dbReference type="Pfam" id="PF04542">
    <property type="entry name" value="Sigma70_r2"/>
    <property type="match status" value="1"/>
</dbReference>
<comment type="caution">
    <text evidence="8">The sequence shown here is derived from an EMBL/GenBank/DDBJ whole genome shotgun (WGS) entry which is preliminary data.</text>
</comment>
<protein>
    <recommendedName>
        <fullName evidence="5">RNA polymerase sigma factor</fullName>
    </recommendedName>
</protein>
<dbReference type="Gene3D" id="1.20.140.160">
    <property type="match status" value="1"/>
</dbReference>
<organism evidence="8 9">
    <name type="scientific">Clostridium niameyense</name>
    <dbReference type="NCBI Taxonomy" id="1622073"/>
    <lineage>
        <taxon>Bacteria</taxon>
        <taxon>Bacillati</taxon>
        <taxon>Bacillota</taxon>
        <taxon>Clostridia</taxon>
        <taxon>Eubacteriales</taxon>
        <taxon>Clostridiaceae</taxon>
        <taxon>Clostridium</taxon>
    </lineage>
</organism>
<dbReference type="PANTHER" id="PTHR30385:SF7">
    <property type="entry name" value="RNA POLYMERASE SIGMA FACTOR FLIA"/>
    <property type="match status" value="1"/>
</dbReference>
<dbReference type="PROSITE" id="PS00715">
    <property type="entry name" value="SIGMA70_1"/>
    <property type="match status" value="1"/>
</dbReference>
<evidence type="ECO:0000259" key="6">
    <source>
        <dbReference type="PROSITE" id="PS00715"/>
    </source>
</evidence>
<dbReference type="InterPro" id="IPR007627">
    <property type="entry name" value="RNA_pol_sigma70_r2"/>
</dbReference>
<dbReference type="Gene3D" id="1.10.1740.10">
    <property type="match status" value="1"/>
</dbReference>
<dbReference type="SUPFAM" id="SSF88659">
    <property type="entry name" value="Sigma3 and sigma4 domains of RNA polymerase sigma factors"/>
    <property type="match status" value="2"/>
</dbReference>
<evidence type="ECO:0000256" key="4">
    <source>
        <dbReference type="ARBA" id="ARBA00023163"/>
    </source>
</evidence>
<dbReference type="CDD" id="cd06171">
    <property type="entry name" value="Sigma70_r4"/>
    <property type="match status" value="1"/>
</dbReference>
<dbReference type="PANTHER" id="PTHR30385">
    <property type="entry name" value="SIGMA FACTOR F FLAGELLAR"/>
    <property type="match status" value="1"/>
</dbReference>
<dbReference type="Pfam" id="PF04545">
    <property type="entry name" value="Sigma70_r4"/>
    <property type="match status" value="1"/>
</dbReference>
<dbReference type="PIRSF" id="PIRSF000770">
    <property type="entry name" value="RNA_pol_sigma-SigE/K"/>
    <property type="match status" value="1"/>
</dbReference>
<accession>A0A6M0R8J6</accession>
<dbReference type="RefSeq" id="WP_050607028.1">
    <property type="nucleotide sequence ID" value="NZ_CABKUB010000006.1"/>
</dbReference>
<evidence type="ECO:0000256" key="3">
    <source>
        <dbReference type="ARBA" id="ARBA00023125"/>
    </source>
</evidence>
<keyword evidence="3 5" id="KW-0238">DNA-binding</keyword>
<reference evidence="8 9" key="1">
    <citation type="submission" date="2019-04" db="EMBL/GenBank/DDBJ databases">
        <title>Genome sequencing of Clostridium botulinum Groups I-IV and Clostridium butyricum.</title>
        <authorList>
            <person name="Brunt J."/>
            <person name="Van Vliet A.H.M."/>
            <person name="Stringer S.C."/>
            <person name="Carter A.T."/>
            <person name="Peck M.W."/>
        </authorList>
    </citation>
    <scope>NUCLEOTIDE SEQUENCE [LARGE SCALE GENOMIC DNA]</scope>
    <source>
        <strain evidence="8 9">IFR 18/094</strain>
    </source>
</reference>
<dbReference type="NCBIfam" id="TIGR02479">
    <property type="entry name" value="FliA_WhiG"/>
    <property type="match status" value="1"/>
</dbReference>
<evidence type="ECO:0000256" key="5">
    <source>
        <dbReference type="RuleBase" id="RU362124"/>
    </source>
</evidence>
<evidence type="ECO:0000313" key="9">
    <source>
        <dbReference type="Proteomes" id="UP000473885"/>
    </source>
</evidence>
<evidence type="ECO:0000259" key="7">
    <source>
        <dbReference type="PROSITE" id="PS00716"/>
    </source>
</evidence>
<dbReference type="AlphaFoldDB" id="A0A6M0R8J6"/>
<dbReference type="EMBL" id="SXDP01000001">
    <property type="protein sequence ID" value="NEZ45909.1"/>
    <property type="molecule type" value="Genomic_DNA"/>
</dbReference>
<keyword evidence="2 5" id="KW-0731">Sigma factor</keyword>
<keyword evidence="1 5" id="KW-0805">Transcription regulation</keyword>
<dbReference type="InterPro" id="IPR013324">
    <property type="entry name" value="RNA_pol_sigma_r3/r4-like"/>
</dbReference>
<keyword evidence="9" id="KW-1185">Reference proteome</keyword>
<comment type="similarity">
    <text evidence="5">Belongs to the sigma-70 factor family.</text>
</comment>
<evidence type="ECO:0000256" key="2">
    <source>
        <dbReference type="ARBA" id="ARBA00023082"/>
    </source>
</evidence>
<keyword evidence="4 5" id="KW-0804">Transcription</keyword>
<feature type="domain" description="RNA polymerase sigma-70" evidence="6">
    <location>
        <begin position="44"/>
        <end position="57"/>
    </location>
</feature>
<gene>
    <name evidence="8" type="ORF">FDF74_01635</name>
</gene>
<name>A0A6M0R8J6_9CLOT</name>
<dbReference type="InterPro" id="IPR012845">
    <property type="entry name" value="RNA_pol_sigma_FliA_WhiG"/>
</dbReference>
<proteinExistence type="inferred from homology"/>
<dbReference type="PRINTS" id="PR00046">
    <property type="entry name" value="SIGMA70FCT"/>
</dbReference>
<dbReference type="OrthoDB" id="9799825at2"/>
<dbReference type="SUPFAM" id="SSF88946">
    <property type="entry name" value="Sigma2 domain of RNA polymerase sigma factors"/>
    <property type="match status" value="1"/>
</dbReference>
<dbReference type="GO" id="GO:0016987">
    <property type="term" value="F:sigma factor activity"/>
    <property type="evidence" value="ECO:0007669"/>
    <property type="project" value="UniProtKB-KW"/>
</dbReference>
<evidence type="ECO:0000256" key="1">
    <source>
        <dbReference type="ARBA" id="ARBA00023015"/>
    </source>
</evidence>
<evidence type="ECO:0000313" key="8">
    <source>
        <dbReference type="EMBL" id="NEZ45909.1"/>
    </source>
</evidence>
<dbReference type="GO" id="GO:0003899">
    <property type="term" value="F:DNA-directed RNA polymerase activity"/>
    <property type="evidence" value="ECO:0007669"/>
    <property type="project" value="InterPro"/>
</dbReference>
<dbReference type="GO" id="GO:0006352">
    <property type="term" value="P:DNA-templated transcription initiation"/>
    <property type="evidence" value="ECO:0007669"/>
    <property type="project" value="InterPro"/>
</dbReference>
<dbReference type="NCBIfam" id="NF005413">
    <property type="entry name" value="PRK06986.1"/>
    <property type="match status" value="1"/>
</dbReference>
<dbReference type="Pfam" id="PF04539">
    <property type="entry name" value="Sigma70_r3"/>
    <property type="match status" value="1"/>
</dbReference>
<dbReference type="InterPro" id="IPR014284">
    <property type="entry name" value="RNA_pol_sigma-70_dom"/>
</dbReference>
<dbReference type="NCBIfam" id="TIGR02937">
    <property type="entry name" value="sigma70-ECF"/>
    <property type="match status" value="1"/>
</dbReference>
<dbReference type="GO" id="GO:0003677">
    <property type="term" value="F:DNA binding"/>
    <property type="evidence" value="ECO:0007669"/>
    <property type="project" value="UniProtKB-KW"/>
</dbReference>
<comment type="function">
    <text evidence="5">Sigma factors are initiation factors that promote the attachment of RNA polymerase to specific initiation sites and are then released.</text>
</comment>
<dbReference type="InterPro" id="IPR007630">
    <property type="entry name" value="RNA_pol_sigma70_r4"/>
</dbReference>
<dbReference type="Proteomes" id="UP000473885">
    <property type="component" value="Unassembled WGS sequence"/>
</dbReference>